<dbReference type="PROSITE" id="PS51257">
    <property type="entry name" value="PROKAR_LIPOPROTEIN"/>
    <property type="match status" value="1"/>
</dbReference>
<accession>A0AB38UT42</accession>
<proteinExistence type="predicted"/>
<evidence type="ECO:0000313" key="2">
    <source>
        <dbReference type="EMBL" id="VAZ83857.1"/>
    </source>
</evidence>
<dbReference type="GeneID" id="66595683"/>
<keyword evidence="4" id="KW-1185">Reference proteome</keyword>
<dbReference type="Proteomes" id="UP000279331">
    <property type="component" value="Unassembled WGS sequence"/>
</dbReference>
<evidence type="ECO:0000313" key="3">
    <source>
        <dbReference type="EMBL" id="VAZ93847.1"/>
    </source>
</evidence>
<protein>
    <submittedName>
        <fullName evidence="2">Uncharacterized protein</fullName>
    </submittedName>
</protein>
<evidence type="ECO:0000313" key="4">
    <source>
        <dbReference type="Proteomes" id="UP000271464"/>
    </source>
</evidence>
<comment type="caution">
    <text evidence="2">The sequence shown here is derived from an EMBL/GenBank/DDBJ whole genome shotgun (WGS) entry which is preliminary data.</text>
</comment>
<evidence type="ECO:0000313" key="5">
    <source>
        <dbReference type="Proteomes" id="UP000279331"/>
    </source>
</evidence>
<feature type="compositionally biased region" description="Low complexity" evidence="1">
    <location>
        <begin position="27"/>
        <end position="42"/>
    </location>
</feature>
<sequence length="53" mass="5115">MRIVRAAAALGLVALAGCGGHSKSADATSSTVGRSSASTSGVDKTRPSRRGAG</sequence>
<name>A0AB38UT42_9MYCO</name>
<gene>
    <name evidence="2" type="ORF">LAUMK42_02676</name>
    <name evidence="3" type="ORF">LAUMK4_02603</name>
</gene>
<dbReference type="AlphaFoldDB" id="A0AB38UT42"/>
<dbReference type="EMBL" id="UPHM01000057">
    <property type="protein sequence ID" value="VAZ93847.1"/>
    <property type="molecule type" value="Genomic_DNA"/>
</dbReference>
<dbReference type="EMBL" id="UPHL01000068">
    <property type="protein sequence ID" value="VAZ83857.1"/>
    <property type="molecule type" value="Genomic_DNA"/>
</dbReference>
<evidence type="ECO:0000256" key="1">
    <source>
        <dbReference type="SAM" id="MobiDB-lite"/>
    </source>
</evidence>
<organism evidence="2 5">
    <name type="scientific">Mycobacterium persicum</name>
    <dbReference type="NCBI Taxonomy" id="1487726"/>
    <lineage>
        <taxon>Bacteria</taxon>
        <taxon>Bacillati</taxon>
        <taxon>Actinomycetota</taxon>
        <taxon>Actinomycetes</taxon>
        <taxon>Mycobacteriales</taxon>
        <taxon>Mycobacteriaceae</taxon>
        <taxon>Mycobacterium</taxon>
    </lineage>
</organism>
<feature type="region of interest" description="Disordered" evidence="1">
    <location>
        <begin position="20"/>
        <end position="53"/>
    </location>
</feature>
<dbReference type="RefSeq" id="WP_158006348.1">
    <property type="nucleotide sequence ID" value="NZ_LWCM01000092.1"/>
</dbReference>
<dbReference type="Proteomes" id="UP000271464">
    <property type="component" value="Unassembled WGS sequence"/>
</dbReference>
<reference evidence="4 5" key="1">
    <citation type="submission" date="2018-09" db="EMBL/GenBank/DDBJ databases">
        <authorList>
            <person name="Tagini F."/>
        </authorList>
    </citation>
    <scope>NUCLEOTIDE SEQUENCE [LARGE SCALE GENOMIC DNA]</scope>
    <source>
        <strain evidence="3 4">MK4</strain>
        <strain evidence="2 5">MK42</strain>
    </source>
</reference>